<comment type="cofactor">
    <cofactor evidence="2">
        <name>pyridoxal 5'-phosphate</name>
        <dbReference type="ChEBI" id="CHEBI:597326"/>
    </cofactor>
</comment>
<dbReference type="GO" id="GO:0004794">
    <property type="term" value="F:threonine deaminase activity"/>
    <property type="evidence" value="ECO:0007669"/>
    <property type="project" value="UniProtKB-EC"/>
</dbReference>
<keyword evidence="6" id="KW-0456">Lyase</keyword>
<dbReference type="EMBL" id="JAAGOB010000004">
    <property type="protein sequence ID" value="NED95572.1"/>
    <property type="molecule type" value="Genomic_DNA"/>
</dbReference>
<dbReference type="InterPro" id="IPR050147">
    <property type="entry name" value="Ser/Thr_Dehydratase"/>
</dbReference>
<sequence length="322" mass="33164">MRAPTISDVFQARRVLTGHLRPTPLSSYAALDATTAASVLVKHENVQPTGAFKVRGGLNLLAGMASEDRQRGIIGYSTGNHAQSLAYAARQAGAACTIVMPERPNPSKAAAVRALGAELVEFGATMAEACEHAEKLAAEHGSRLVSAANEPQLIAGVGTTYLEVFEQAPDLDVIVVPVGGGSGAAAACVVAAAVAPQCQVIAVQSSASPAGHDSWRTGQLVSRANRTVAEGLAIGSGFELTQRILRQHLADFVLVDDETIADAQWVLMRDAHTVAEGAGAASMAALLAYPHLFAGKRVGVMCTGGNASEAELRTVLRPAAAA</sequence>
<dbReference type="GO" id="GO:0006567">
    <property type="term" value="P:L-threonine catabolic process"/>
    <property type="evidence" value="ECO:0007669"/>
    <property type="project" value="TreeGrafter"/>
</dbReference>
<comment type="function">
    <text evidence="7">Catalyzes the anaerobic formation of alpha-ketobutyrate and ammonia from threonine in a two-step reaction. The first step involved a dehydration of threonine and a production of enamine intermediates (aminocrotonate), which tautomerizes to its imine form (iminobutyrate). Both intermediates are unstable and short-lived. The second step is the nonenzymatic hydrolysis of the enamine/imine intermediates to form 2-ketobutyrate and free ammonia. In the low water environment of the cell, the second step is accelerated by RidA.</text>
</comment>
<evidence type="ECO:0000259" key="9">
    <source>
        <dbReference type="Pfam" id="PF00291"/>
    </source>
</evidence>
<organism evidence="10 11">
    <name type="scientific">Phytoactinopolyspora alkaliphila</name>
    <dbReference type="NCBI Taxonomy" id="1783498"/>
    <lineage>
        <taxon>Bacteria</taxon>
        <taxon>Bacillati</taxon>
        <taxon>Actinomycetota</taxon>
        <taxon>Actinomycetes</taxon>
        <taxon>Jiangellales</taxon>
        <taxon>Jiangellaceae</taxon>
        <taxon>Phytoactinopolyspora</taxon>
    </lineage>
</organism>
<evidence type="ECO:0000256" key="8">
    <source>
        <dbReference type="ARBA" id="ARBA00031427"/>
    </source>
</evidence>
<feature type="domain" description="Tryptophan synthase beta chain-like PALP" evidence="9">
    <location>
        <begin position="17"/>
        <end position="304"/>
    </location>
</feature>
<dbReference type="PANTHER" id="PTHR48078:SF7">
    <property type="entry name" value="BLL6502 PROTEIN"/>
    <property type="match status" value="1"/>
</dbReference>
<dbReference type="FunFam" id="3.40.50.1100:FF:000005">
    <property type="entry name" value="Threonine dehydratase catabolic"/>
    <property type="match status" value="1"/>
</dbReference>
<proteinExistence type="inferred from homology"/>
<dbReference type="AlphaFoldDB" id="A0A6N9YKU9"/>
<comment type="catalytic activity">
    <reaction evidence="1">
        <text>L-threonine = 2-oxobutanoate + NH4(+)</text>
        <dbReference type="Rhea" id="RHEA:22108"/>
        <dbReference type="ChEBI" id="CHEBI:16763"/>
        <dbReference type="ChEBI" id="CHEBI:28938"/>
        <dbReference type="ChEBI" id="CHEBI:57926"/>
        <dbReference type="EC" id="4.3.1.19"/>
    </reaction>
</comment>
<comment type="similarity">
    <text evidence="3">Belongs to the serine/threonine dehydratase family.</text>
</comment>
<dbReference type="GO" id="GO:0006565">
    <property type="term" value="P:L-serine catabolic process"/>
    <property type="evidence" value="ECO:0007669"/>
    <property type="project" value="TreeGrafter"/>
</dbReference>
<dbReference type="SUPFAM" id="SSF53686">
    <property type="entry name" value="Tryptophan synthase beta subunit-like PLP-dependent enzymes"/>
    <property type="match status" value="1"/>
</dbReference>
<dbReference type="Proteomes" id="UP000469185">
    <property type="component" value="Unassembled WGS sequence"/>
</dbReference>
<evidence type="ECO:0000256" key="7">
    <source>
        <dbReference type="ARBA" id="ARBA00025527"/>
    </source>
</evidence>
<evidence type="ECO:0000256" key="1">
    <source>
        <dbReference type="ARBA" id="ARBA00001274"/>
    </source>
</evidence>
<name>A0A6N9YKU9_9ACTN</name>
<dbReference type="PANTHER" id="PTHR48078">
    <property type="entry name" value="THREONINE DEHYDRATASE, MITOCHONDRIAL-RELATED"/>
    <property type="match status" value="1"/>
</dbReference>
<accession>A0A6N9YKU9</accession>
<evidence type="ECO:0000256" key="6">
    <source>
        <dbReference type="ARBA" id="ARBA00023239"/>
    </source>
</evidence>
<gene>
    <name evidence="10" type="ORF">G1H11_09620</name>
</gene>
<dbReference type="GO" id="GO:0009097">
    <property type="term" value="P:isoleucine biosynthetic process"/>
    <property type="evidence" value="ECO:0007669"/>
    <property type="project" value="TreeGrafter"/>
</dbReference>
<dbReference type="RefSeq" id="WP_163818331.1">
    <property type="nucleotide sequence ID" value="NZ_JAAGOB010000004.1"/>
</dbReference>
<keyword evidence="11" id="KW-1185">Reference proteome</keyword>
<evidence type="ECO:0000313" key="10">
    <source>
        <dbReference type="EMBL" id="NED95572.1"/>
    </source>
</evidence>
<evidence type="ECO:0000256" key="3">
    <source>
        <dbReference type="ARBA" id="ARBA00010869"/>
    </source>
</evidence>
<protein>
    <recommendedName>
        <fullName evidence="4">threonine ammonia-lyase</fullName>
        <ecNumber evidence="4">4.3.1.19</ecNumber>
    </recommendedName>
    <alternativeName>
        <fullName evidence="8">Threonine deaminase</fullName>
    </alternativeName>
</protein>
<keyword evidence="5" id="KW-0663">Pyridoxal phosphate</keyword>
<dbReference type="GO" id="GO:0003941">
    <property type="term" value="F:L-serine ammonia-lyase activity"/>
    <property type="evidence" value="ECO:0007669"/>
    <property type="project" value="TreeGrafter"/>
</dbReference>
<comment type="caution">
    <text evidence="10">The sequence shown here is derived from an EMBL/GenBank/DDBJ whole genome shotgun (WGS) entry which is preliminary data.</text>
</comment>
<evidence type="ECO:0000313" key="11">
    <source>
        <dbReference type="Proteomes" id="UP000469185"/>
    </source>
</evidence>
<evidence type="ECO:0000256" key="2">
    <source>
        <dbReference type="ARBA" id="ARBA00001933"/>
    </source>
</evidence>
<dbReference type="Pfam" id="PF00291">
    <property type="entry name" value="PALP"/>
    <property type="match status" value="1"/>
</dbReference>
<evidence type="ECO:0000256" key="4">
    <source>
        <dbReference type="ARBA" id="ARBA00012096"/>
    </source>
</evidence>
<dbReference type="Gene3D" id="3.40.50.1100">
    <property type="match status" value="2"/>
</dbReference>
<evidence type="ECO:0000256" key="5">
    <source>
        <dbReference type="ARBA" id="ARBA00022898"/>
    </source>
</evidence>
<dbReference type="InterPro" id="IPR001926">
    <property type="entry name" value="TrpB-like_PALP"/>
</dbReference>
<dbReference type="EC" id="4.3.1.19" evidence="4"/>
<reference evidence="10 11" key="1">
    <citation type="submission" date="2020-02" db="EMBL/GenBank/DDBJ databases">
        <authorList>
            <person name="Li X.-J."/>
            <person name="Feng X.-M."/>
        </authorList>
    </citation>
    <scope>NUCLEOTIDE SEQUENCE [LARGE SCALE GENOMIC DNA]</scope>
    <source>
        <strain evidence="10 11">CGMCC 4.7225</strain>
    </source>
</reference>
<dbReference type="InterPro" id="IPR036052">
    <property type="entry name" value="TrpB-like_PALP_sf"/>
</dbReference>